<evidence type="ECO:0000256" key="1">
    <source>
        <dbReference type="ARBA" id="ARBA00001924"/>
    </source>
</evidence>
<sequence>MKPSFEPDTLPTETLASGPDRRRFLKAGLAVTGAALTGSVRASPAPWMTRPGAPLSNYGQPSPHERAVIRWVAANADAPGNGVSWTPLERLEGIVTPSGLHFERHHNGVPQIDPAIHRLVVHGLVGKASSFGIDDLLRYPMISRLGFIECGGNSNAGWHQEPMQVPAGNLHGLASCSEWTGVPLATVLEECGLRPNAKWLIAEGADAAAMNVSIPLEKALDDAVLALYQNGERLRPENGYPLRLILPGWEGVTHVKWLHRLQLAEQPAMARNETAKYTELLPSGQSRQFSFVMEAKSLITRPSAGQSLPGPGLHPISGLAWSGRGTIRRVEVSTDGGRTWRDAMLDSPVLPQCFTRFRLPWHWDGAPAVLKSRATDETGYIQPERQTLIAERGRHGYFHFNAIVSWAVAVDGSISHVYA</sequence>
<dbReference type="PROSITE" id="PS51318">
    <property type="entry name" value="TAT"/>
    <property type="match status" value="1"/>
</dbReference>
<dbReference type="GO" id="GO:0050310">
    <property type="term" value="F:sulfite dehydrogenase activity"/>
    <property type="evidence" value="ECO:0007669"/>
    <property type="project" value="UniProtKB-EC"/>
</dbReference>
<dbReference type="RefSeq" id="WP_198321899.1">
    <property type="nucleotide sequence ID" value="NZ_CP104311.1"/>
</dbReference>
<evidence type="ECO:0000313" key="9">
    <source>
        <dbReference type="Proteomes" id="UP001359308"/>
    </source>
</evidence>
<feature type="domain" description="Moybdenum cofactor oxidoreductase dimerisation" evidence="7">
    <location>
        <begin position="291"/>
        <end position="394"/>
    </location>
</feature>
<dbReference type="EC" id="1.8.2.1" evidence="8"/>
<keyword evidence="3" id="KW-0479">Metal-binding</keyword>
<keyword evidence="9" id="KW-1185">Reference proteome</keyword>
<organism evidence="8 9">
    <name type="scientific">Methylococcus capsulatus</name>
    <dbReference type="NCBI Taxonomy" id="414"/>
    <lineage>
        <taxon>Bacteria</taxon>
        <taxon>Pseudomonadati</taxon>
        <taxon>Pseudomonadota</taxon>
        <taxon>Gammaproteobacteria</taxon>
        <taxon>Methylococcales</taxon>
        <taxon>Methylococcaceae</taxon>
        <taxon>Methylococcus</taxon>
    </lineage>
</organism>
<gene>
    <name evidence="8" type="primary">soxC</name>
    <name evidence="8" type="ORF">N4J17_13275</name>
</gene>
<keyword evidence="5 8" id="KW-0560">Oxidoreductase</keyword>
<keyword evidence="2" id="KW-0500">Molybdenum</keyword>
<proteinExistence type="predicted"/>
<dbReference type="Gene3D" id="3.90.420.10">
    <property type="entry name" value="Oxidoreductase, molybdopterin-binding domain"/>
    <property type="match status" value="1"/>
</dbReference>
<dbReference type="PANTHER" id="PTHR19372:SF7">
    <property type="entry name" value="SULFITE OXIDASE, MITOCHONDRIAL"/>
    <property type="match status" value="1"/>
</dbReference>
<evidence type="ECO:0000313" key="8">
    <source>
        <dbReference type="EMBL" id="WWF01426.1"/>
    </source>
</evidence>
<evidence type="ECO:0000256" key="3">
    <source>
        <dbReference type="ARBA" id="ARBA00022723"/>
    </source>
</evidence>
<evidence type="ECO:0000259" key="6">
    <source>
        <dbReference type="Pfam" id="PF00174"/>
    </source>
</evidence>
<keyword evidence="4" id="KW-0732">Signal</keyword>
<dbReference type="Pfam" id="PF00174">
    <property type="entry name" value="Oxidored_molyb"/>
    <property type="match status" value="1"/>
</dbReference>
<evidence type="ECO:0000256" key="2">
    <source>
        <dbReference type="ARBA" id="ARBA00022505"/>
    </source>
</evidence>
<dbReference type="NCBIfam" id="TIGR01409">
    <property type="entry name" value="TAT_signal_seq"/>
    <property type="match status" value="1"/>
</dbReference>
<accession>A0ABZ2F530</accession>
<evidence type="ECO:0000256" key="4">
    <source>
        <dbReference type="ARBA" id="ARBA00022729"/>
    </source>
</evidence>
<dbReference type="InterPro" id="IPR005066">
    <property type="entry name" value="MoCF_OxRdtse_dimer"/>
</dbReference>
<dbReference type="EMBL" id="CP104311">
    <property type="protein sequence ID" value="WWF01426.1"/>
    <property type="molecule type" value="Genomic_DNA"/>
</dbReference>
<dbReference type="PRINTS" id="PR00407">
    <property type="entry name" value="EUMOPTERIN"/>
</dbReference>
<dbReference type="SUPFAM" id="SSF81296">
    <property type="entry name" value="E set domains"/>
    <property type="match status" value="1"/>
</dbReference>
<evidence type="ECO:0000259" key="7">
    <source>
        <dbReference type="Pfam" id="PF03404"/>
    </source>
</evidence>
<dbReference type="PANTHER" id="PTHR19372">
    <property type="entry name" value="SULFITE REDUCTASE"/>
    <property type="match status" value="1"/>
</dbReference>
<name>A0ABZ2F530_METCP</name>
<dbReference type="NCBIfam" id="TIGR04555">
    <property type="entry name" value="sulfite_DH_soxC"/>
    <property type="match status" value="1"/>
</dbReference>
<dbReference type="InterPro" id="IPR036374">
    <property type="entry name" value="OxRdtase_Mopterin-bd_sf"/>
</dbReference>
<protein>
    <submittedName>
        <fullName evidence="8">Sulfite dehydrogenase</fullName>
        <ecNumber evidence="8">1.8.2.1</ecNumber>
    </submittedName>
</protein>
<dbReference type="CDD" id="cd02113">
    <property type="entry name" value="bact_SoxC_Moco"/>
    <property type="match status" value="1"/>
</dbReference>
<dbReference type="InterPro" id="IPR014756">
    <property type="entry name" value="Ig_E-set"/>
</dbReference>
<dbReference type="InterPro" id="IPR030835">
    <property type="entry name" value="Sulfite_DH_SoxC"/>
</dbReference>
<dbReference type="InterPro" id="IPR000572">
    <property type="entry name" value="OxRdtase_Mopterin-bd_dom"/>
</dbReference>
<evidence type="ECO:0000256" key="5">
    <source>
        <dbReference type="ARBA" id="ARBA00023002"/>
    </source>
</evidence>
<comment type="cofactor">
    <cofactor evidence="1">
        <name>Mo-molybdopterin</name>
        <dbReference type="ChEBI" id="CHEBI:71302"/>
    </cofactor>
</comment>
<reference evidence="8 9" key="1">
    <citation type="submission" date="2022-09" db="EMBL/GenBank/DDBJ databases">
        <authorList>
            <person name="Giprobiosintez L."/>
        </authorList>
    </citation>
    <scope>NUCLEOTIDE SEQUENCE [LARGE SCALE GENOMIC DNA]</scope>
    <source>
        <strain evidence="9">VKPM-B-12549 (GBS-15)</strain>
    </source>
</reference>
<dbReference type="Gene3D" id="2.60.40.650">
    <property type="match status" value="1"/>
</dbReference>
<dbReference type="InterPro" id="IPR019546">
    <property type="entry name" value="TAT_signal_bac_arc"/>
</dbReference>
<dbReference type="SUPFAM" id="SSF56524">
    <property type="entry name" value="Oxidoreductase molybdopterin-binding domain"/>
    <property type="match status" value="1"/>
</dbReference>
<feature type="domain" description="Oxidoreductase molybdopterin-binding" evidence="6">
    <location>
        <begin position="106"/>
        <end position="268"/>
    </location>
</feature>
<dbReference type="InterPro" id="IPR006311">
    <property type="entry name" value="TAT_signal"/>
</dbReference>
<dbReference type="InterPro" id="IPR008335">
    <property type="entry name" value="Mopterin_OxRdtase_euk"/>
</dbReference>
<dbReference type="Pfam" id="PF03404">
    <property type="entry name" value="Mo-co_dimer"/>
    <property type="match status" value="1"/>
</dbReference>
<dbReference type="Proteomes" id="UP001359308">
    <property type="component" value="Chromosome"/>
</dbReference>